<keyword evidence="2" id="KW-1185">Reference proteome</keyword>
<dbReference type="AlphaFoldDB" id="A0A1I6V1Q8"/>
<accession>A0A1I6V1Q8</accession>
<dbReference type="Proteomes" id="UP000182827">
    <property type="component" value="Unassembled WGS sequence"/>
</dbReference>
<gene>
    <name evidence="1" type="ORF">SAMN05444586_102025</name>
</gene>
<evidence type="ECO:0000313" key="1">
    <source>
        <dbReference type="EMBL" id="SFT07651.1"/>
    </source>
</evidence>
<protein>
    <submittedName>
        <fullName evidence="1">Uncharacterized protein</fullName>
    </submittedName>
</protein>
<reference evidence="2" key="1">
    <citation type="submission" date="2016-10" db="EMBL/GenBank/DDBJ databases">
        <authorList>
            <person name="Varghese N."/>
            <person name="Submissions S."/>
        </authorList>
    </citation>
    <scope>NUCLEOTIDE SEQUENCE [LARGE SCALE GENOMIC DNA]</scope>
    <source>
        <strain evidence="2">ANC 5076</strain>
    </source>
</reference>
<dbReference type="EMBL" id="FOZU01000020">
    <property type="protein sequence ID" value="SFT07651.1"/>
    <property type="molecule type" value="Genomic_DNA"/>
</dbReference>
<sequence>MIYFLRKLFCLHAYEFDYDHEHGYTQECRKCGKDD</sequence>
<evidence type="ECO:0000313" key="2">
    <source>
        <dbReference type="Proteomes" id="UP000182827"/>
    </source>
</evidence>
<name>A0A1I6V1Q8_9GAMM</name>
<organism evidence="1 2">
    <name type="scientific">Acinetobacter bohemicus</name>
    <dbReference type="NCBI Taxonomy" id="1435036"/>
    <lineage>
        <taxon>Bacteria</taxon>
        <taxon>Pseudomonadati</taxon>
        <taxon>Pseudomonadota</taxon>
        <taxon>Gammaproteobacteria</taxon>
        <taxon>Moraxellales</taxon>
        <taxon>Moraxellaceae</taxon>
        <taxon>Acinetobacter</taxon>
    </lineage>
</organism>
<proteinExistence type="predicted"/>